<reference evidence="1" key="1">
    <citation type="submission" date="2020-03" db="EMBL/GenBank/DDBJ databases">
        <title>The deep terrestrial virosphere.</title>
        <authorList>
            <person name="Holmfeldt K."/>
            <person name="Nilsson E."/>
            <person name="Simone D."/>
            <person name="Lopez-Fernandez M."/>
            <person name="Wu X."/>
            <person name="de Brujin I."/>
            <person name="Lundin D."/>
            <person name="Andersson A."/>
            <person name="Bertilsson S."/>
            <person name="Dopson M."/>
        </authorList>
    </citation>
    <scope>NUCLEOTIDE SEQUENCE</scope>
    <source>
        <strain evidence="1">MM171A02419</strain>
    </source>
</reference>
<dbReference type="AlphaFoldDB" id="A0A6M3X6D1"/>
<evidence type="ECO:0000313" key="1">
    <source>
        <dbReference type="EMBL" id="QJH92773.1"/>
    </source>
</evidence>
<proteinExistence type="predicted"/>
<sequence length="40" mass="4910">MPDVRIYIRERAWAKLMVEVRHDRKKAKRIIADMVHDKYA</sequence>
<name>A0A6M3X6D1_9ZZZZ</name>
<gene>
    <name evidence="1" type="ORF">MM171A02419_0004</name>
</gene>
<organism evidence="1">
    <name type="scientific">viral metagenome</name>
    <dbReference type="NCBI Taxonomy" id="1070528"/>
    <lineage>
        <taxon>unclassified sequences</taxon>
        <taxon>metagenomes</taxon>
        <taxon>organismal metagenomes</taxon>
    </lineage>
</organism>
<dbReference type="EMBL" id="MT143919">
    <property type="protein sequence ID" value="QJH92773.1"/>
    <property type="molecule type" value="Genomic_DNA"/>
</dbReference>
<accession>A0A6M3X6D1</accession>
<protein>
    <submittedName>
        <fullName evidence="1">Uncharacterized protein</fullName>
    </submittedName>
</protein>